<evidence type="ECO:0000256" key="4">
    <source>
        <dbReference type="PROSITE-ProRule" id="PRU00207"/>
    </source>
</evidence>
<organism evidence="6 7">
    <name type="scientific">Desmophyllum pertusum</name>
    <dbReference type="NCBI Taxonomy" id="174260"/>
    <lineage>
        <taxon>Eukaryota</taxon>
        <taxon>Metazoa</taxon>
        <taxon>Cnidaria</taxon>
        <taxon>Anthozoa</taxon>
        <taxon>Hexacorallia</taxon>
        <taxon>Scleractinia</taxon>
        <taxon>Caryophylliina</taxon>
        <taxon>Caryophylliidae</taxon>
        <taxon>Desmophyllum</taxon>
    </lineage>
</organism>
<dbReference type="InterPro" id="IPR013083">
    <property type="entry name" value="Znf_RING/FYVE/PHD"/>
</dbReference>
<comment type="caution">
    <text evidence="6">The sequence shown here is derived from an EMBL/GenBank/DDBJ whole genome shotgun (WGS) entry which is preliminary data.</text>
</comment>
<gene>
    <name evidence="6" type="ORF">OS493_012325</name>
</gene>
<keyword evidence="7" id="KW-1185">Reference proteome</keyword>
<proteinExistence type="predicted"/>
<dbReference type="Pfam" id="PF02176">
    <property type="entry name" value="zf-TRAF"/>
    <property type="match status" value="1"/>
</dbReference>
<protein>
    <recommendedName>
        <fullName evidence="5">TRAF-type domain-containing protein</fullName>
    </recommendedName>
</protein>
<evidence type="ECO:0000256" key="2">
    <source>
        <dbReference type="ARBA" id="ARBA00022771"/>
    </source>
</evidence>
<dbReference type="AlphaFoldDB" id="A0A9X0D3J6"/>
<reference evidence="6" key="1">
    <citation type="submission" date="2023-01" db="EMBL/GenBank/DDBJ databases">
        <title>Genome assembly of the deep-sea coral Lophelia pertusa.</title>
        <authorList>
            <person name="Herrera S."/>
            <person name="Cordes E."/>
        </authorList>
    </citation>
    <scope>NUCLEOTIDE SEQUENCE</scope>
    <source>
        <strain evidence="6">USNM1676648</strain>
        <tissue evidence="6">Polyp</tissue>
    </source>
</reference>
<dbReference type="PROSITE" id="PS50145">
    <property type="entry name" value="ZF_TRAF"/>
    <property type="match status" value="1"/>
</dbReference>
<evidence type="ECO:0000256" key="3">
    <source>
        <dbReference type="ARBA" id="ARBA00022833"/>
    </source>
</evidence>
<dbReference type="Gene3D" id="3.30.40.10">
    <property type="entry name" value="Zinc/RING finger domain, C3HC4 (zinc finger)"/>
    <property type="match status" value="1"/>
</dbReference>
<keyword evidence="1 4" id="KW-0479">Metal-binding</keyword>
<keyword evidence="3 4" id="KW-0862">Zinc</keyword>
<dbReference type="InterPro" id="IPR001293">
    <property type="entry name" value="Znf_TRAF"/>
</dbReference>
<evidence type="ECO:0000313" key="7">
    <source>
        <dbReference type="Proteomes" id="UP001163046"/>
    </source>
</evidence>
<accession>A0A9X0D3J6</accession>
<sequence length="239" mass="27728">MARKEEQAHKQLCPKEDVTCECGLTLRREEKRGHKSSGCRFTDVLCPLMCRTSVKRYLMPSHSLACGRVVQSCQIEGCGQTYRRDEEGRHVEDALNHHWSLSQREREAMMWQVERSQIGVAAKRGSQKAVLKWNIPPGAVQQHQDLCSPLFNKFARKWRMHFRKQEVSLEYSQGLYQIVAFVRFIVQFESGKQRAYYDDVRVALKEGECISFSLTAQESATYIIAHIEVAEPEKFFMSF</sequence>
<evidence type="ECO:0000313" key="6">
    <source>
        <dbReference type="EMBL" id="KAJ7385992.1"/>
    </source>
</evidence>
<keyword evidence="2 4" id="KW-0863">Zinc-finger</keyword>
<dbReference type="EMBL" id="MU825878">
    <property type="protein sequence ID" value="KAJ7385992.1"/>
    <property type="molecule type" value="Genomic_DNA"/>
</dbReference>
<dbReference type="Proteomes" id="UP001163046">
    <property type="component" value="Unassembled WGS sequence"/>
</dbReference>
<feature type="domain" description="TRAF-type" evidence="5">
    <location>
        <begin position="8"/>
        <end position="56"/>
    </location>
</feature>
<name>A0A9X0D3J6_9CNID</name>
<evidence type="ECO:0000256" key="1">
    <source>
        <dbReference type="ARBA" id="ARBA00022723"/>
    </source>
</evidence>
<dbReference type="GO" id="GO:0008270">
    <property type="term" value="F:zinc ion binding"/>
    <property type="evidence" value="ECO:0007669"/>
    <property type="project" value="UniProtKB-KW"/>
</dbReference>
<feature type="zinc finger region" description="TRAF-type" evidence="4">
    <location>
        <begin position="8"/>
        <end position="56"/>
    </location>
</feature>
<evidence type="ECO:0000259" key="5">
    <source>
        <dbReference type="PROSITE" id="PS50145"/>
    </source>
</evidence>